<reference evidence="6 7" key="1">
    <citation type="submission" date="2018-03" db="EMBL/GenBank/DDBJ databases">
        <title>The draft genome of Mesorhizobium sp. 6GN-30.</title>
        <authorList>
            <person name="Liu L."/>
            <person name="Li L."/>
            <person name="Wang T."/>
            <person name="Zhang X."/>
            <person name="Liang L."/>
        </authorList>
    </citation>
    <scope>NUCLEOTIDE SEQUENCE [LARGE SCALE GENOMIC DNA]</scope>
    <source>
        <strain evidence="6 7">6GN30</strain>
    </source>
</reference>
<feature type="domain" description="HTH tetR-type" evidence="5">
    <location>
        <begin position="9"/>
        <end position="69"/>
    </location>
</feature>
<dbReference type="InterPro" id="IPR001647">
    <property type="entry name" value="HTH_TetR"/>
</dbReference>
<name>A0A2P7RPN8_9HYPH</name>
<dbReference type="Pfam" id="PF00440">
    <property type="entry name" value="TetR_N"/>
    <property type="match status" value="1"/>
</dbReference>
<evidence type="ECO:0000256" key="3">
    <source>
        <dbReference type="ARBA" id="ARBA00023163"/>
    </source>
</evidence>
<dbReference type="AlphaFoldDB" id="A0A2P7RPN8"/>
<evidence type="ECO:0000313" key="7">
    <source>
        <dbReference type="Proteomes" id="UP000241229"/>
    </source>
</evidence>
<keyword evidence="7" id="KW-1185">Reference proteome</keyword>
<dbReference type="Gene3D" id="1.10.10.60">
    <property type="entry name" value="Homeodomain-like"/>
    <property type="match status" value="1"/>
</dbReference>
<proteinExistence type="predicted"/>
<dbReference type="InterPro" id="IPR036271">
    <property type="entry name" value="Tet_transcr_reg_TetR-rel_C_sf"/>
</dbReference>
<protein>
    <submittedName>
        <fullName evidence="6">TetR family transcriptional regulator</fullName>
    </submittedName>
</protein>
<dbReference type="Gene3D" id="1.10.357.10">
    <property type="entry name" value="Tetracycline Repressor, domain 2"/>
    <property type="match status" value="1"/>
</dbReference>
<evidence type="ECO:0000256" key="2">
    <source>
        <dbReference type="ARBA" id="ARBA00023125"/>
    </source>
</evidence>
<dbReference type="SUPFAM" id="SSF46689">
    <property type="entry name" value="Homeodomain-like"/>
    <property type="match status" value="1"/>
</dbReference>
<organism evidence="6 7">
    <name type="scientific">Kumtagia ephedrae</name>
    <dbReference type="NCBI Taxonomy" id="2116701"/>
    <lineage>
        <taxon>Bacteria</taxon>
        <taxon>Pseudomonadati</taxon>
        <taxon>Pseudomonadota</taxon>
        <taxon>Alphaproteobacteria</taxon>
        <taxon>Hyphomicrobiales</taxon>
        <taxon>Phyllobacteriaceae</taxon>
        <taxon>Kumtagia</taxon>
    </lineage>
</organism>
<dbReference type="PANTHER" id="PTHR47506">
    <property type="entry name" value="TRANSCRIPTIONAL REGULATORY PROTEIN"/>
    <property type="match status" value="1"/>
</dbReference>
<dbReference type="PRINTS" id="PR00455">
    <property type="entry name" value="HTHTETR"/>
</dbReference>
<sequence>MKVSQEQKAQNRSRILTEAGRLFREKGFDAVSVAEVMKAAGMTHGGFYGHFQSKDDLVAQTISHAVGSQSGIDDLGAWIDAYLSEPHREHPDLGCPMAALAGFMRQQAPEARASMAQVLAAQIATLTDVMPGEDSAKRRRAAIGSWSAMVGALILARSIDAPALSGELLSETRAWIDERKAPDQPTPAQKRRAA</sequence>
<accession>A0A2P7RPN8</accession>
<dbReference type="Proteomes" id="UP000241229">
    <property type="component" value="Unassembled WGS sequence"/>
</dbReference>
<dbReference type="PANTHER" id="PTHR47506:SF7">
    <property type="entry name" value="TRANSCRIPTIONAL REGULATORY PROTEIN"/>
    <property type="match status" value="1"/>
</dbReference>
<dbReference type="GO" id="GO:0003677">
    <property type="term" value="F:DNA binding"/>
    <property type="evidence" value="ECO:0007669"/>
    <property type="project" value="UniProtKB-UniRule"/>
</dbReference>
<dbReference type="PROSITE" id="PS50977">
    <property type="entry name" value="HTH_TETR_2"/>
    <property type="match status" value="1"/>
</dbReference>
<dbReference type="InterPro" id="IPR009057">
    <property type="entry name" value="Homeodomain-like_sf"/>
</dbReference>
<comment type="caution">
    <text evidence="6">The sequence shown here is derived from an EMBL/GenBank/DDBJ whole genome shotgun (WGS) entry which is preliminary data.</text>
</comment>
<evidence type="ECO:0000256" key="4">
    <source>
        <dbReference type="PROSITE-ProRule" id="PRU00335"/>
    </source>
</evidence>
<evidence type="ECO:0000256" key="1">
    <source>
        <dbReference type="ARBA" id="ARBA00023015"/>
    </source>
</evidence>
<dbReference type="OrthoDB" id="9798857at2"/>
<feature type="DNA-binding region" description="H-T-H motif" evidence="4">
    <location>
        <begin position="32"/>
        <end position="51"/>
    </location>
</feature>
<gene>
    <name evidence="6" type="ORF">C7I84_26730</name>
</gene>
<evidence type="ECO:0000259" key="5">
    <source>
        <dbReference type="PROSITE" id="PS50977"/>
    </source>
</evidence>
<dbReference type="SUPFAM" id="SSF48498">
    <property type="entry name" value="Tetracyclin repressor-like, C-terminal domain"/>
    <property type="match status" value="1"/>
</dbReference>
<evidence type="ECO:0000313" key="6">
    <source>
        <dbReference type="EMBL" id="PSJ52188.1"/>
    </source>
</evidence>
<keyword evidence="3" id="KW-0804">Transcription</keyword>
<keyword evidence="1" id="KW-0805">Transcription regulation</keyword>
<dbReference type="EMBL" id="PXYK01000038">
    <property type="protein sequence ID" value="PSJ52188.1"/>
    <property type="molecule type" value="Genomic_DNA"/>
</dbReference>
<keyword evidence="2 4" id="KW-0238">DNA-binding</keyword>